<reference evidence="6 7" key="1">
    <citation type="submission" date="2016-05" db="EMBL/GenBank/DDBJ databases">
        <title>A degradative enzymes factory behind the ericoid mycorrhizal symbiosis.</title>
        <authorList>
            <consortium name="DOE Joint Genome Institute"/>
            <person name="Martino E."/>
            <person name="Morin E."/>
            <person name="Grelet G."/>
            <person name="Kuo A."/>
            <person name="Kohler A."/>
            <person name="Daghino S."/>
            <person name="Barry K."/>
            <person name="Choi C."/>
            <person name="Cichocki N."/>
            <person name="Clum A."/>
            <person name="Copeland A."/>
            <person name="Hainaut M."/>
            <person name="Haridas S."/>
            <person name="Labutti K."/>
            <person name="Lindquist E."/>
            <person name="Lipzen A."/>
            <person name="Khouja H.-R."/>
            <person name="Murat C."/>
            <person name="Ohm R."/>
            <person name="Olson A."/>
            <person name="Spatafora J."/>
            <person name="Veneault-Fourrey C."/>
            <person name="Henrissat B."/>
            <person name="Grigoriev I."/>
            <person name="Martin F."/>
            <person name="Perotto S."/>
        </authorList>
    </citation>
    <scope>NUCLEOTIDE SEQUENCE [LARGE SCALE GENOMIC DNA]</scope>
    <source>
        <strain evidence="6 7">UAMH 7357</strain>
    </source>
</reference>
<evidence type="ECO:0000313" key="6">
    <source>
        <dbReference type="EMBL" id="PMD19101.1"/>
    </source>
</evidence>
<dbReference type="GO" id="GO:0043041">
    <property type="term" value="P:amino acid activation for nonribosomal peptide biosynthetic process"/>
    <property type="evidence" value="ECO:0007669"/>
    <property type="project" value="TreeGrafter"/>
</dbReference>
<feature type="transmembrane region" description="Helical" evidence="3">
    <location>
        <begin position="562"/>
        <end position="587"/>
    </location>
</feature>
<dbReference type="AlphaFoldDB" id="A0A2J6PYK6"/>
<feature type="transmembrane region" description="Helical" evidence="3">
    <location>
        <begin position="984"/>
        <end position="1003"/>
    </location>
</feature>
<feature type="domain" description="AMP-binding enzyme C-terminal" evidence="5">
    <location>
        <begin position="337"/>
        <end position="410"/>
    </location>
</feature>
<organism evidence="6 7">
    <name type="scientific">Hyaloscypha hepaticicola</name>
    <dbReference type="NCBI Taxonomy" id="2082293"/>
    <lineage>
        <taxon>Eukaryota</taxon>
        <taxon>Fungi</taxon>
        <taxon>Dikarya</taxon>
        <taxon>Ascomycota</taxon>
        <taxon>Pezizomycotina</taxon>
        <taxon>Leotiomycetes</taxon>
        <taxon>Helotiales</taxon>
        <taxon>Hyaloscyphaceae</taxon>
        <taxon>Hyaloscypha</taxon>
    </lineage>
</organism>
<feature type="domain" description="AMP-dependent synthetase/ligase" evidence="4">
    <location>
        <begin position="3"/>
        <end position="250"/>
    </location>
</feature>
<dbReference type="InterPro" id="IPR006162">
    <property type="entry name" value="Ppantetheine_attach_site"/>
</dbReference>
<feature type="transmembrane region" description="Helical" evidence="3">
    <location>
        <begin position="1009"/>
        <end position="1031"/>
    </location>
</feature>
<dbReference type="InterPro" id="IPR042099">
    <property type="entry name" value="ANL_N_sf"/>
</dbReference>
<keyword evidence="2" id="KW-0597">Phosphoprotein</keyword>
<feature type="transmembrane region" description="Helical" evidence="3">
    <location>
        <begin position="744"/>
        <end position="764"/>
    </location>
</feature>
<keyword evidence="7" id="KW-1185">Reference proteome</keyword>
<dbReference type="Gene3D" id="1.10.1200.10">
    <property type="entry name" value="ACP-like"/>
    <property type="match status" value="1"/>
</dbReference>
<name>A0A2J6PYK6_9HELO</name>
<dbReference type="STRING" id="1745343.A0A2J6PYK6"/>
<accession>A0A2J6PYK6</accession>
<dbReference type="PROSITE" id="PS00012">
    <property type="entry name" value="PHOSPHOPANTETHEINE"/>
    <property type="match status" value="1"/>
</dbReference>
<dbReference type="InterPro" id="IPR011004">
    <property type="entry name" value="Trimer_LpxA-like_sf"/>
</dbReference>
<dbReference type="InterPro" id="IPR000873">
    <property type="entry name" value="AMP-dep_synth/lig_dom"/>
</dbReference>
<dbReference type="PANTHER" id="PTHR45527:SF1">
    <property type="entry name" value="FATTY ACID SYNTHASE"/>
    <property type="match status" value="1"/>
</dbReference>
<sequence length="1168" mass="128564">MASPEEAARPVKDSKACILICDTAHYVAALKATKNVDRCRLLTFEELSRQAQAPGAHGATKELPGPRAHHTAYMIYTSGSTGIPKRIEIPHSAALTFCLSERSVLETGPNDIVWQGFSAAFDMFIEEVSVSIAGGAQVAIGNRAECQHIPGLGGGAGVWAQRGVTLVNAVPTLINIMTSLDGECPLPASVRLLNLGGEACPPTLVKRLWSPNLRIFNTYGPSETTVTATFQELFPDEPVTIGKPLPMYHAMMLFILDGVQDAWSPIPIQLREGAEGELALAALVLAKDTCDDRLLPWKNSLITHCYRSAASGCIELDASTHKSSTEASESRCSKLGEIENAIAAHAEVQTTAVILSATTDRLEAYVVVNDNAVIETRELRDKLRHLPGYMQPETFFFIHEKEMPRLPSGKINPKALQDTSAQFALAQKEQHGDGQRVSSGNAIPCDGSDLSIILGAMAVIFPQADNITATSDFFDDLGGHSLVTAMLVSNLRKDSPEGSLLKQIGLQSIYLHRTAKGIAASLGEDSENSESLHEKAQTFNARMAIIGLSRSRMLRALTFGDAILTTYFIFVMISLLRAFVGIAGKWIALPRAKPGEYALYGLYYYRWWLAEHFVGLVDIVTIADTALLPALMRCMGASVGEHCHIGAIYVGAAFDLVSIGDDVTPSRSRAREYRIANTNRQQFGPRRRLQNRGRRRARPNEHVTTGCIVHVPAGERWTSSPAHFREYSSDSRDKRASRPSEVRAAAMIIVMAISSVFVLPVIGFAPQIPSMLLFEYIRIPHFGWWAQTAIASVPAAFIYMILVFFELIVLRWLVLGRVVERSFSTASVYFYRKWFVDRLMDMSLVILHPVYATPYGMPFLRSLGVKIGHRAEVSTARGINFELTEIGDESFIADAVLVGNAEVRRNMVTLKKTKLNRRAFLGNGSVVPQGTELASNTLVGVLSCAPDIPLKEGQSCFGIPPSQSHKDRPTPLHRRHAHHCASHLMTFGLGFGLQVFETAYQPIGIVPTILLLPLFYFFFFALPCLVVTILFKWILIGRYQRAEWPLWSVNVWKSEFVTSDYETLAAPLILDMLVEYDMVSIGDEAVINVYSGPQIHLFEDRIMKVGRIDIKARGRLKPYSICLPNSRVTANGQLGCLSLVMAGETVPANEAWEGAPIAPRRTQTRVAE</sequence>
<evidence type="ECO:0000259" key="4">
    <source>
        <dbReference type="Pfam" id="PF00501"/>
    </source>
</evidence>
<dbReference type="EMBL" id="KZ613491">
    <property type="protein sequence ID" value="PMD19101.1"/>
    <property type="molecule type" value="Genomic_DNA"/>
</dbReference>
<dbReference type="InterPro" id="IPR020845">
    <property type="entry name" value="AMP-binding_CS"/>
</dbReference>
<feature type="transmembrane region" description="Helical" evidence="3">
    <location>
        <begin position="784"/>
        <end position="814"/>
    </location>
</feature>
<keyword evidence="3" id="KW-0472">Membrane</keyword>
<dbReference type="GO" id="GO:0005737">
    <property type="term" value="C:cytoplasm"/>
    <property type="evidence" value="ECO:0007669"/>
    <property type="project" value="TreeGrafter"/>
</dbReference>
<evidence type="ECO:0008006" key="8">
    <source>
        <dbReference type="Google" id="ProtNLM"/>
    </source>
</evidence>
<keyword evidence="3" id="KW-1133">Transmembrane helix</keyword>
<dbReference type="InterPro" id="IPR045851">
    <property type="entry name" value="AMP-bd_C_sf"/>
</dbReference>
<dbReference type="PROSITE" id="PS00455">
    <property type="entry name" value="AMP_BINDING"/>
    <property type="match status" value="1"/>
</dbReference>
<evidence type="ECO:0000259" key="5">
    <source>
        <dbReference type="Pfam" id="PF13193"/>
    </source>
</evidence>
<dbReference type="InterPro" id="IPR036736">
    <property type="entry name" value="ACP-like_sf"/>
</dbReference>
<dbReference type="InterPro" id="IPR025110">
    <property type="entry name" value="AMP-bd_C"/>
</dbReference>
<dbReference type="GO" id="GO:0031177">
    <property type="term" value="F:phosphopantetheine binding"/>
    <property type="evidence" value="ECO:0007669"/>
    <property type="project" value="TreeGrafter"/>
</dbReference>
<dbReference type="Pfam" id="PF13193">
    <property type="entry name" value="AMP-binding_C"/>
    <property type="match status" value="1"/>
</dbReference>
<dbReference type="PANTHER" id="PTHR45527">
    <property type="entry name" value="NONRIBOSOMAL PEPTIDE SYNTHETASE"/>
    <property type="match status" value="1"/>
</dbReference>
<keyword evidence="1" id="KW-0596">Phosphopantetheine</keyword>
<dbReference type="Pfam" id="PF00501">
    <property type="entry name" value="AMP-binding"/>
    <property type="match status" value="1"/>
</dbReference>
<dbReference type="Gene3D" id="3.30.300.30">
    <property type="match status" value="1"/>
</dbReference>
<protein>
    <recommendedName>
        <fullName evidence="8">Carrier domain-containing protein</fullName>
    </recommendedName>
</protein>
<evidence type="ECO:0000313" key="7">
    <source>
        <dbReference type="Proteomes" id="UP000235672"/>
    </source>
</evidence>
<keyword evidence="3" id="KW-0812">Transmembrane</keyword>
<evidence type="ECO:0000256" key="2">
    <source>
        <dbReference type="ARBA" id="ARBA00022553"/>
    </source>
</evidence>
<dbReference type="Proteomes" id="UP000235672">
    <property type="component" value="Unassembled WGS sequence"/>
</dbReference>
<dbReference type="Gene3D" id="3.40.50.12780">
    <property type="entry name" value="N-terminal domain of ligase-like"/>
    <property type="match status" value="1"/>
</dbReference>
<dbReference type="SUPFAM" id="SSF51161">
    <property type="entry name" value="Trimeric LpxA-like enzymes"/>
    <property type="match status" value="2"/>
</dbReference>
<dbReference type="OrthoDB" id="416786at2759"/>
<gene>
    <name evidence="6" type="ORF">NA56DRAFT_706153</name>
</gene>
<evidence type="ECO:0000256" key="1">
    <source>
        <dbReference type="ARBA" id="ARBA00022450"/>
    </source>
</evidence>
<evidence type="ECO:0000256" key="3">
    <source>
        <dbReference type="SAM" id="Phobius"/>
    </source>
</evidence>
<dbReference type="SUPFAM" id="SSF56801">
    <property type="entry name" value="Acetyl-CoA synthetase-like"/>
    <property type="match status" value="2"/>
</dbReference>
<dbReference type="GO" id="GO:0044550">
    <property type="term" value="P:secondary metabolite biosynthetic process"/>
    <property type="evidence" value="ECO:0007669"/>
    <property type="project" value="TreeGrafter"/>
</dbReference>
<proteinExistence type="predicted"/>